<keyword evidence="2" id="KW-0479">Metal-binding</keyword>
<dbReference type="GO" id="GO:0004222">
    <property type="term" value="F:metalloendopeptidase activity"/>
    <property type="evidence" value="ECO:0007669"/>
    <property type="project" value="InterPro"/>
</dbReference>
<keyword evidence="4" id="KW-0862">Zinc</keyword>
<evidence type="ECO:0000256" key="4">
    <source>
        <dbReference type="ARBA" id="ARBA00022833"/>
    </source>
</evidence>
<evidence type="ECO:0000256" key="3">
    <source>
        <dbReference type="ARBA" id="ARBA00022801"/>
    </source>
</evidence>
<evidence type="ECO:0000256" key="1">
    <source>
        <dbReference type="ARBA" id="ARBA00022670"/>
    </source>
</evidence>
<dbReference type="InterPro" id="IPR001818">
    <property type="entry name" value="Pept_M10_metallopeptidase"/>
</dbReference>
<keyword evidence="1" id="KW-0645">Protease</keyword>
<dbReference type="GO" id="GO:0031012">
    <property type="term" value="C:extracellular matrix"/>
    <property type="evidence" value="ECO:0007669"/>
    <property type="project" value="InterPro"/>
</dbReference>
<keyword evidence="7" id="KW-1185">Reference proteome</keyword>
<gene>
    <name evidence="6" type="ORF">NQZ67_00355</name>
</gene>
<dbReference type="AlphaFoldDB" id="A0A9X2MR41"/>
<dbReference type="InterPro" id="IPR024079">
    <property type="entry name" value="MetalloPept_cat_dom_sf"/>
</dbReference>
<comment type="caution">
    <text evidence="6">The sequence shown here is derived from an EMBL/GenBank/DDBJ whole genome shotgun (WGS) entry which is preliminary data.</text>
</comment>
<evidence type="ECO:0000259" key="5">
    <source>
        <dbReference type="Pfam" id="PF00413"/>
    </source>
</evidence>
<dbReference type="EMBL" id="JANIPJ010000001">
    <property type="protein sequence ID" value="MCR2802317.1"/>
    <property type="molecule type" value="Genomic_DNA"/>
</dbReference>
<evidence type="ECO:0000313" key="6">
    <source>
        <dbReference type="EMBL" id="MCR2802317.1"/>
    </source>
</evidence>
<accession>A0A9X2MR41</accession>
<dbReference type="EC" id="3.4.24.-" evidence="6"/>
<dbReference type="SUPFAM" id="SSF55486">
    <property type="entry name" value="Metalloproteases ('zincins'), catalytic domain"/>
    <property type="match status" value="1"/>
</dbReference>
<name>A0A9X2MR41_9BACL</name>
<feature type="domain" description="Peptidase M10 metallopeptidase" evidence="5">
    <location>
        <begin position="53"/>
        <end position="107"/>
    </location>
</feature>
<dbReference type="RefSeq" id="WP_257441797.1">
    <property type="nucleotide sequence ID" value="NZ_JANIPJ010000001.1"/>
</dbReference>
<dbReference type="Proteomes" id="UP001141950">
    <property type="component" value="Unassembled WGS sequence"/>
</dbReference>
<dbReference type="GO" id="GO:0006508">
    <property type="term" value="P:proteolysis"/>
    <property type="evidence" value="ECO:0007669"/>
    <property type="project" value="UniProtKB-KW"/>
</dbReference>
<organism evidence="6 7">
    <name type="scientific">Paenibacillus soyae</name>
    <dbReference type="NCBI Taxonomy" id="2969249"/>
    <lineage>
        <taxon>Bacteria</taxon>
        <taxon>Bacillati</taxon>
        <taxon>Bacillota</taxon>
        <taxon>Bacilli</taxon>
        <taxon>Bacillales</taxon>
        <taxon>Paenibacillaceae</taxon>
        <taxon>Paenibacillus</taxon>
    </lineage>
</organism>
<dbReference type="GO" id="GO:0008270">
    <property type="term" value="F:zinc ion binding"/>
    <property type="evidence" value="ECO:0007669"/>
    <property type="project" value="InterPro"/>
</dbReference>
<proteinExistence type="predicted"/>
<evidence type="ECO:0000256" key="2">
    <source>
        <dbReference type="ARBA" id="ARBA00022723"/>
    </source>
</evidence>
<dbReference type="Gene3D" id="3.40.390.10">
    <property type="entry name" value="Collagenase (Catalytic Domain)"/>
    <property type="match status" value="1"/>
</dbReference>
<evidence type="ECO:0000313" key="7">
    <source>
        <dbReference type="Proteomes" id="UP001141950"/>
    </source>
</evidence>
<sequence length="109" mass="12003">MIFQETTGSDCDVMNQTVSYGNVNWNGQAWTYATNGITYYAAVQMNRYYTDGKARSWIRGVASHEVGHVLGLDDYNSDPNVVMCQAGSGRTVTSPQADDIAGVNDLYDF</sequence>
<dbReference type="Pfam" id="PF00413">
    <property type="entry name" value="Peptidase_M10"/>
    <property type="match status" value="1"/>
</dbReference>
<keyword evidence="6" id="KW-0482">Metalloprotease</keyword>
<reference evidence="6" key="1">
    <citation type="submission" date="2022-08" db="EMBL/GenBank/DDBJ databases">
        <title>The genomic sequence of strain Paenibacillus sp. SCIV0701.</title>
        <authorList>
            <person name="Zhao H."/>
        </authorList>
    </citation>
    <scope>NUCLEOTIDE SEQUENCE</scope>
    <source>
        <strain evidence="6">SCIV0701</strain>
    </source>
</reference>
<keyword evidence="3 6" id="KW-0378">Hydrolase</keyword>
<protein>
    <submittedName>
        <fullName evidence="6">Matrixin family metalloprotease</fullName>
        <ecNumber evidence="6">3.4.24.-</ecNumber>
    </submittedName>
</protein>